<gene>
    <name evidence="5" type="ORF">ACFPOG_07930</name>
</gene>
<evidence type="ECO:0000256" key="2">
    <source>
        <dbReference type="ARBA" id="ARBA00023125"/>
    </source>
</evidence>
<dbReference type="Pfam" id="PF12833">
    <property type="entry name" value="HTH_18"/>
    <property type="match status" value="1"/>
</dbReference>
<dbReference type="Gene3D" id="1.10.10.60">
    <property type="entry name" value="Homeodomain-like"/>
    <property type="match status" value="2"/>
</dbReference>
<evidence type="ECO:0000256" key="1">
    <source>
        <dbReference type="ARBA" id="ARBA00023015"/>
    </source>
</evidence>
<keyword evidence="1" id="KW-0805">Transcription regulation</keyword>
<evidence type="ECO:0000313" key="5">
    <source>
        <dbReference type="EMBL" id="MFC5448186.1"/>
    </source>
</evidence>
<dbReference type="InterPro" id="IPR020449">
    <property type="entry name" value="Tscrpt_reg_AraC-type_HTH"/>
</dbReference>
<dbReference type="PANTHER" id="PTHR43280">
    <property type="entry name" value="ARAC-FAMILY TRANSCRIPTIONAL REGULATOR"/>
    <property type="match status" value="1"/>
</dbReference>
<dbReference type="PROSITE" id="PS00041">
    <property type="entry name" value="HTH_ARAC_FAMILY_1"/>
    <property type="match status" value="1"/>
</dbReference>
<comment type="caution">
    <text evidence="5">The sequence shown here is derived from an EMBL/GenBank/DDBJ whole genome shotgun (WGS) entry which is preliminary data.</text>
</comment>
<keyword evidence="2" id="KW-0238">DNA-binding</keyword>
<keyword evidence="6" id="KW-1185">Reference proteome</keyword>
<feature type="domain" description="HTH araC/xylS-type" evidence="4">
    <location>
        <begin position="305"/>
        <end position="403"/>
    </location>
</feature>
<dbReference type="PANTHER" id="PTHR43280:SF2">
    <property type="entry name" value="HTH-TYPE TRANSCRIPTIONAL REGULATOR EXSA"/>
    <property type="match status" value="1"/>
</dbReference>
<name>A0ABW0K6I0_9BACL</name>
<accession>A0ABW0K6I0</accession>
<proteinExistence type="predicted"/>
<dbReference type="RefSeq" id="WP_270880945.1">
    <property type="nucleotide sequence ID" value="NZ_JAQFVF010000043.1"/>
</dbReference>
<dbReference type="SUPFAM" id="SSF46689">
    <property type="entry name" value="Homeodomain-like"/>
    <property type="match status" value="2"/>
</dbReference>
<dbReference type="Proteomes" id="UP001596044">
    <property type="component" value="Unassembled WGS sequence"/>
</dbReference>
<dbReference type="SMART" id="SM00342">
    <property type="entry name" value="HTH_ARAC"/>
    <property type="match status" value="1"/>
</dbReference>
<dbReference type="InterPro" id="IPR018060">
    <property type="entry name" value="HTH_AraC"/>
</dbReference>
<sequence>MTAPSLSLTAISMTFFQMTAMNLYLLDDQGAVILAHIHDQLPASIRAEQQNDFEFLCEEVHRDRIRSCAFTNAWGMHYLARWIQTEDGDTAVLLLGPFLIQAPDLQMIMKAQQRKHLDLEAFYRGLKLISSSTLHSIVNILELAGSIRQAAVRMVDRRPTAPSAADKAHAKRIVDQADEEHIELIDLRYQVEKEMLHAIAAGDIIKYKKISSKTKNLYDFSERFPGQPIRTMKNALIVLNTLLRISAEQGRVQPFFLHQISEKFAKQIERSETMAALSLLSEAMGEDYCELVRTRANSGYSPIVQKAAAYISIHLSSALQLQQLAQLCQVHPAHLSRQFKKETGMTLTDFQQKQRLEEAKYLLKTTADPIGWIASYVGFDDAGYFTRVFQKLEGVTPSDYRKIQIKPSVSIDHAFSDME</sequence>
<keyword evidence="3" id="KW-0804">Transcription</keyword>
<dbReference type="InterPro" id="IPR018062">
    <property type="entry name" value="HTH_AraC-typ_CS"/>
</dbReference>
<evidence type="ECO:0000256" key="3">
    <source>
        <dbReference type="ARBA" id="ARBA00023163"/>
    </source>
</evidence>
<organism evidence="5 6">
    <name type="scientific">Paenibacillus aestuarii</name>
    <dbReference type="NCBI Taxonomy" id="516965"/>
    <lineage>
        <taxon>Bacteria</taxon>
        <taxon>Bacillati</taxon>
        <taxon>Bacillota</taxon>
        <taxon>Bacilli</taxon>
        <taxon>Bacillales</taxon>
        <taxon>Paenibacillaceae</taxon>
        <taxon>Paenibacillus</taxon>
    </lineage>
</organism>
<dbReference type="PROSITE" id="PS01124">
    <property type="entry name" value="HTH_ARAC_FAMILY_2"/>
    <property type="match status" value="1"/>
</dbReference>
<reference evidence="6" key="1">
    <citation type="journal article" date="2019" name="Int. J. Syst. Evol. Microbiol.">
        <title>The Global Catalogue of Microorganisms (GCM) 10K type strain sequencing project: providing services to taxonomists for standard genome sequencing and annotation.</title>
        <authorList>
            <consortium name="The Broad Institute Genomics Platform"/>
            <consortium name="The Broad Institute Genome Sequencing Center for Infectious Disease"/>
            <person name="Wu L."/>
            <person name="Ma J."/>
        </authorList>
    </citation>
    <scope>NUCLEOTIDE SEQUENCE [LARGE SCALE GENOMIC DNA]</scope>
    <source>
        <strain evidence="6">KACC 11904</strain>
    </source>
</reference>
<protein>
    <submittedName>
        <fullName evidence="5">Helix-turn-helix transcriptional regulator</fullName>
    </submittedName>
</protein>
<dbReference type="InterPro" id="IPR009057">
    <property type="entry name" value="Homeodomain-like_sf"/>
</dbReference>
<dbReference type="EMBL" id="JBHSMJ010000009">
    <property type="protein sequence ID" value="MFC5448186.1"/>
    <property type="molecule type" value="Genomic_DNA"/>
</dbReference>
<evidence type="ECO:0000313" key="6">
    <source>
        <dbReference type="Proteomes" id="UP001596044"/>
    </source>
</evidence>
<evidence type="ECO:0000259" key="4">
    <source>
        <dbReference type="PROSITE" id="PS01124"/>
    </source>
</evidence>
<dbReference type="PRINTS" id="PR00032">
    <property type="entry name" value="HTHARAC"/>
</dbReference>